<dbReference type="CDD" id="cd08704">
    <property type="entry name" value="Met_tRNA_FMT_C"/>
    <property type="match status" value="1"/>
</dbReference>
<dbReference type="Gene3D" id="3.10.25.10">
    <property type="entry name" value="Formyl transferase, C-terminal domain"/>
    <property type="match status" value="1"/>
</dbReference>
<protein>
    <recommendedName>
        <fullName evidence="4 8">Methionyl-tRNA formyltransferase</fullName>
        <ecNumber evidence="3 8">2.1.2.9</ecNumber>
    </recommendedName>
</protein>
<feature type="chain" id="PRO_5018099636" description="Methionyl-tRNA formyltransferase" evidence="9">
    <location>
        <begin position="18"/>
        <end position="321"/>
    </location>
</feature>
<evidence type="ECO:0000256" key="5">
    <source>
        <dbReference type="ARBA" id="ARBA00022679"/>
    </source>
</evidence>
<dbReference type="GO" id="GO:0005829">
    <property type="term" value="C:cytosol"/>
    <property type="evidence" value="ECO:0007669"/>
    <property type="project" value="TreeGrafter"/>
</dbReference>
<comment type="caution">
    <text evidence="12">The sequence shown here is derived from an EMBL/GenBank/DDBJ whole genome shotgun (WGS) entry which is preliminary data.</text>
</comment>
<evidence type="ECO:0000256" key="3">
    <source>
        <dbReference type="ARBA" id="ARBA00012261"/>
    </source>
</evidence>
<proteinExistence type="inferred from homology"/>
<dbReference type="SUPFAM" id="SSF53328">
    <property type="entry name" value="Formyltransferase"/>
    <property type="match status" value="1"/>
</dbReference>
<dbReference type="PANTHER" id="PTHR11138:SF5">
    <property type="entry name" value="METHIONYL-TRNA FORMYLTRANSFERASE, MITOCHONDRIAL"/>
    <property type="match status" value="1"/>
</dbReference>
<reference evidence="12 13" key="1">
    <citation type="submission" date="2018-11" db="EMBL/GenBank/DDBJ databases">
        <title>Genomic Encyclopedia of Type Strains, Phase IV (KMG-IV): sequencing the most valuable type-strain genomes for metagenomic binning, comparative biology and taxonomic classification.</title>
        <authorList>
            <person name="Goeker M."/>
        </authorList>
    </citation>
    <scope>NUCLEOTIDE SEQUENCE [LARGE SCALE GENOMIC DNA]</scope>
    <source>
        <strain evidence="12 13">DSM 100275</strain>
    </source>
</reference>
<evidence type="ECO:0000256" key="2">
    <source>
        <dbReference type="ARBA" id="ARBA00010699"/>
    </source>
</evidence>
<evidence type="ECO:0000256" key="8">
    <source>
        <dbReference type="HAMAP-Rule" id="MF_00182"/>
    </source>
</evidence>
<evidence type="ECO:0000256" key="6">
    <source>
        <dbReference type="ARBA" id="ARBA00022917"/>
    </source>
</evidence>
<dbReference type="Pfam" id="PF00551">
    <property type="entry name" value="Formyl_trans_N"/>
    <property type="match status" value="1"/>
</dbReference>
<dbReference type="AlphaFoldDB" id="A0A3N1Y9G0"/>
<dbReference type="FunFam" id="3.40.50.12230:FF:000001">
    <property type="entry name" value="Methionyl-tRNA formyltransferase"/>
    <property type="match status" value="1"/>
</dbReference>
<feature type="binding site" evidence="8">
    <location>
        <begin position="114"/>
        <end position="117"/>
    </location>
    <ligand>
        <name>(6S)-5,6,7,8-tetrahydrofolate</name>
        <dbReference type="ChEBI" id="CHEBI:57453"/>
    </ligand>
</feature>
<accession>A0A3N1Y9G0</accession>
<dbReference type="InterPro" id="IPR005794">
    <property type="entry name" value="Fmt"/>
</dbReference>
<dbReference type="Proteomes" id="UP000276634">
    <property type="component" value="Unassembled WGS sequence"/>
</dbReference>
<dbReference type="RefSeq" id="WP_123399269.1">
    <property type="nucleotide sequence ID" value="NZ_RJVI01000001.1"/>
</dbReference>
<dbReference type="CDD" id="cd08646">
    <property type="entry name" value="FMT_core_Met-tRNA-FMT_N"/>
    <property type="match status" value="1"/>
</dbReference>
<dbReference type="SUPFAM" id="SSF50486">
    <property type="entry name" value="FMT C-terminal domain-like"/>
    <property type="match status" value="1"/>
</dbReference>
<name>A0A3N1Y9G0_9GAMM</name>
<evidence type="ECO:0000256" key="4">
    <source>
        <dbReference type="ARBA" id="ARBA00016014"/>
    </source>
</evidence>
<dbReference type="PROSITE" id="PS00373">
    <property type="entry name" value="GART"/>
    <property type="match status" value="1"/>
</dbReference>
<dbReference type="Gene3D" id="3.40.50.170">
    <property type="entry name" value="Formyl transferase, N-terminal domain"/>
    <property type="match status" value="1"/>
</dbReference>
<dbReference type="InterPro" id="IPR005793">
    <property type="entry name" value="Formyl_trans_C"/>
</dbReference>
<evidence type="ECO:0000256" key="1">
    <source>
        <dbReference type="ARBA" id="ARBA00002606"/>
    </source>
</evidence>
<comment type="similarity">
    <text evidence="2 8">Belongs to the Fmt family.</text>
</comment>
<keyword evidence="9" id="KW-0732">Signal</keyword>
<comment type="catalytic activity">
    <reaction evidence="7 8">
        <text>L-methionyl-tRNA(fMet) + (6R)-10-formyltetrahydrofolate = N-formyl-L-methionyl-tRNA(fMet) + (6S)-5,6,7,8-tetrahydrofolate + H(+)</text>
        <dbReference type="Rhea" id="RHEA:24380"/>
        <dbReference type="Rhea" id="RHEA-COMP:9952"/>
        <dbReference type="Rhea" id="RHEA-COMP:9953"/>
        <dbReference type="ChEBI" id="CHEBI:15378"/>
        <dbReference type="ChEBI" id="CHEBI:57453"/>
        <dbReference type="ChEBI" id="CHEBI:78530"/>
        <dbReference type="ChEBI" id="CHEBI:78844"/>
        <dbReference type="ChEBI" id="CHEBI:195366"/>
        <dbReference type="EC" id="2.1.2.9"/>
    </reaction>
</comment>
<dbReference type="InterPro" id="IPR002376">
    <property type="entry name" value="Formyl_transf_N"/>
</dbReference>
<evidence type="ECO:0000256" key="9">
    <source>
        <dbReference type="SAM" id="SignalP"/>
    </source>
</evidence>
<evidence type="ECO:0000313" key="13">
    <source>
        <dbReference type="Proteomes" id="UP000276634"/>
    </source>
</evidence>
<dbReference type="Pfam" id="PF02911">
    <property type="entry name" value="Formyl_trans_C"/>
    <property type="match status" value="1"/>
</dbReference>
<evidence type="ECO:0000259" key="10">
    <source>
        <dbReference type="Pfam" id="PF00551"/>
    </source>
</evidence>
<gene>
    <name evidence="8" type="primary">fmt</name>
    <name evidence="12" type="ORF">EDC57_0148</name>
</gene>
<comment type="function">
    <text evidence="1 8">Attaches a formyl group to the free amino group of methionyl-tRNA(fMet). The formyl group appears to play a dual role in the initiator identity of N-formylmethionyl-tRNA by promoting its recognition by IF2 and preventing the misappropriation of this tRNA by the elongation apparatus.</text>
</comment>
<feature type="signal peptide" evidence="9">
    <location>
        <begin position="1"/>
        <end position="17"/>
    </location>
</feature>
<dbReference type="InterPro" id="IPR041711">
    <property type="entry name" value="Met-tRNA-FMT_N"/>
</dbReference>
<dbReference type="InterPro" id="IPR044135">
    <property type="entry name" value="Met-tRNA-FMT_C"/>
</dbReference>
<keyword evidence="13" id="KW-1185">Reference proteome</keyword>
<sequence>MAASPLRVIFAGTPAFAVPSLEALLGAGHAVVAVYTQPDRPAGRGRRPRPSPVKEAALAAGLAVRQPRTLRDAAEQAALAALGADLMVVVAYGLLLPPPVLAAPRLGCVNVHASLLPRWRGAAPIQRAILAGDGETGVCLMQMDEGLDTGPVLARAATPIGPEETAGELHDRLAGMGARLLVEALPALARGELAPVPQDEAQATYAEKLAKEEAVLDFARPAEELARRVRAFNPWPVAEARLDDGTRLRVWRARALPGGGGEPGRVLAAGREGVDVATGRGVLRILELQRPGGRPLAAGDFVNALPLAGRRLGPAAGAAVG</sequence>
<dbReference type="OrthoDB" id="9802815at2"/>
<dbReference type="HAMAP" id="MF_00182">
    <property type="entry name" value="Formyl_trans"/>
    <property type="match status" value="1"/>
</dbReference>
<dbReference type="PANTHER" id="PTHR11138">
    <property type="entry name" value="METHIONYL-TRNA FORMYLTRANSFERASE"/>
    <property type="match status" value="1"/>
</dbReference>
<dbReference type="InterPro" id="IPR001555">
    <property type="entry name" value="GART_AS"/>
</dbReference>
<evidence type="ECO:0000313" key="12">
    <source>
        <dbReference type="EMBL" id="ROR34252.1"/>
    </source>
</evidence>
<keyword evidence="6 8" id="KW-0648">Protein biosynthesis</keyword>
<evidence type="ECO:0000259" key="11">
    <source>
        <dbReference type="Pfam" id="PF02911"/>
    </source>
</evidence>
<dbReference type="EC" id="2.1.2.9" evidence="3 8"/>
<keyword evidence="5 8" id="KW-0808">Transferase</keyword>
<dbReference type="NCBIfam" id="TIGR00460">
    <property type="entry name" value="fmt"/>
    <property type="match status" value="1"/>
</dbReference>
<evidence type="ECO:0000256" key="7">
    <source>
        <dbReference type="ARBA" id="ARBA00048558"/>
    </source>
</evidence>
<dbReference type="EMBL" id="RJVI01000001">
    <property type="protein sequence ID" value="ROR34252.1"/>
    <property type="molecule type" value="Genomic_DNA"/>
</dbReference>
<dbReference type="InterPro" id="IPR011034">
    <property type="entry name" value="Formyl_transferase-like_C_sf"/>
</dbReference>
<dbReference type="InterPro" id="IPR037022">
    <property type="entry name" value="Formyl_trans_C_sf"/>
</dbReference>
<dbReference type="GO" id="GO:0004479">
    <property type="term" value="F:methionyl-tRNA formyltransferase activity"/>
    <property type="evidence" value="ECO:0007669"/>
    <property type="project" value="UniProtKB-UniRule"/>
</dbReference>
<feature type="domain" description="Formyl transferase N-terminal" evidence="10">
    <location>
        <begin position="8"/>
        <end position="185"/>
    </location>
</feature>
<feature type="domain" description="Formyl transferase C-terminal" evidence="11">
    <location>
        <begin position="208"/>
        <end position="304"/>
    </location>
</feature>
<organism evidence="12 13">
    <name type="scientific">Inmirania thermothiophila</name>
    <dbReference type="NCBI Taxonomy" id="1750597"/>
    <lineage>
        <taxon>Bacteria</taxon>
        <taxon>Pseudomonadati</taxon>
        <taxon>Pseudomonadota</taxon>
        <taxon>Gammaproteobacteria</taxon>
        <taxon>Chromatiales</taxon>
        <taxon>Ectothiorhodospiraceae</taxon>
        <taxon>Inmirania</taxon>
    </lineage>
</organism>
<dbReference type="InterPro" id="IPR036477">
    <property type="entry name" value="Formyl_transf_N_sf"/>
</dbReference>